<keyword evidence="1" id="KW-0808">Transferase</keyword>
<dbReference type="VEuPathDB" id="ToxoDB:EMWEY_00007570"/>
<dbReference type="AlphaFoldDB" id="U6M4C1"/>
<gene>
    <name evidence="1" type="ORF">EMWEY_00007570</name>
</gene>
<sequence length="140" mass="15487">MQLIFPVLPANVPPRLRTSLSHLDALAILERAKRSSCQDKEGFCSEVEQLINEHHFEVGHEGNSLQMSRVRLTSLMGHMLSVSKKYRVELDPSFVNIVVAMSVLEGVGAQLCPDADVLRTALPYSLMAARLLNNDSSKEA</sequence>
<accession>U6M4C1</accession>
<dbReference type="PANTHER" id="PTHR45890">
    <property type="entry name" value="AARF DOMAIN CONTAINING KINASE 2 (PREDICTED)"/>
    <property type="match status" value="1"/>
</dbReference>
<reference evidence="1" key="1">
    <citation type="submission" date="2013-10" db="EMBL/GenBank/DDBJ databases">
        <title>Genomic analysis of the causative agents of coccidiosis in chickens.</title>
        <authorList>
            <person name="Reid A.J."/>
            <person name="Blake D."/>
            <person name="Billington K."/>
            <person name="Browne H."/>
            <person name="Dunn M."/>
            <person name="Hung S."/>
            <person name="Kawahara F."/>
            <person name="Miranda-Saavedra D."/>
            <person name="Mourier T."/>
            <person name="Nagra H."/>
            <person name="Otto T.D."/>
            <person name="Rawlings N."/>
            <person name="Sanchez A."/>
            <person name="Sanders M."/>
            <person name="Subramaniam C."/>
            <person name="Tay Y."/>
            <person name="Dear P."/>
            <person name="Doerig C."/>
            <person name="Gruber A."/>
            <person name="Parkinson J."/>
            <person name="Shirley M."/>
            <person name="Wan K.L."/>
            <person name="Berriman M."/>
            <person name="Tomley F."/>
            <person name="Pain A."/>
        </authorList>
    </citation>
    <scope>NUCLEOTIDE SEQUENCE [LARGE SCALE GENOMIC DNA]</scope>
    <source>
        <strain evidence="1">Weybridge</strain>
    </source>
</reference>
<dbReference type="EMBL" id="HG719254">
    <property type="protein sequence ID" value="CDJ57299.1"/>
    <property type="molecule type" value="Genomic_DNA"/>
</dbReference>
<dbReference type="OrthoDB" id="427480at2759"/>
<dbReference type="RefSeq" id="XP_013333949.1">
    <property type="nucleotide sequence ID" value="XM_013478495.1"/>
</dbReference>
<proteinExistence type="predicted"/>
<dbReference type="InterPro" id="IPR052402">
    <property type="entry name" value="ADCK_kinase"/>
</dbReference>
<keyword evidence="1" id="KW-0418">Kinase</keyword>
<keyword evidence="2" id="KW-1185">Reference proteome</keyword>
<name>U6M4C1_EIMMA</name>
<dbReference type="GO" id="GO:0016301">
    <property type="term" value="F:kinase activity"/>
    <property type="evidence" value="ECO:0007669"/>
    <property type="project" value="UniProtKB-KW"/>
</dbReference>
<protein>
    <submittedName>
        <fullName evidence="1">Aarf domain containing kinase 2, related</fullName>
    </submittedName>
</protein>
<dbReference type="Proteomes" id="UP000030763">
    <property type="component" value="Unassembled WGS sequence"/>
</dbReference>
<dbReference type="PANTHER" id="PTHR45890:SF1">
    <property type="entry name" value="AARF DOMAIN CONTAINING KINASE 2"/>
    <property type="match status" value="1"/>
</dbReference>
<dbReference type="GeneID" id="25334743"/>
<evidence type="ECO:0000313" key="2">
    <source>
        <dbReference type="Proteomes" id="UP000030763"/>
    </source>
</evidence>
<organism evidence="1 2">
    <name type="scientific">Eimeria maxima</name>
    <name type="common">Coccidian parasite</name>
    <dbReference type="NCBI Taxonomy" id="5804"/>
    <lineage>
        <taxon>Eukaryota</taxon>
        <taxon>Sar</taxon>
        <taxon>Alveolata</taxon>
        <taxon>Apicomplexa</taxon>
        <taxon>Conoidasida</taxon>
        <taxon>Coccidia</taxon>
        <taxon>Eucoccidiorida</taxon>
        <taxon>Eimeriorina</taxon>
        <taxon>Eimeriidae</taxon>
        <taxon>Eimeria</taxon>
    </lineage>
</organism>
<evidence type="ECO:0000313" key="1">
    <source>
        <dbReference type="EMBL" id="CDJ57299.1"/>
    </source>
</evidence>
<reference evidence="1" key="2">
    <citation type="submission" date="2013-10" db="EMBL/GenBank/DDBJ databases">
        <authorList>
            <person name="Aslett M."/>
        </authorList>
    </citation>
    <scope>NUCLEOTIDE SEQUENCE [LARGE SCALE GENOMIC DNA]</scope>
    <source>
        <strain evidence="1">Weybridge</strain>
    </source>
</reference>